<reference evidence="1 2" key="1">
    <citation type="journal article" date="2024" name="Int. J. Syst. Evol. Microbiol.">
        <title>Paenibacillus hexagrammi sp. nov., a novel bacterium isolated from the gut content of Hexagrammos agrammus.</title>
        <authorList>
            <person name="Jung H.K."/>
            <person name="Kim D.G."/>
            <person name="Zin H."/>
            <person name="Park J."/>
            <person name="Jung H."/>
            <person name="Kim Y.O."/>
            <person name="Kong H.J."/>
            <person name="Kim J.W."/>
            <person name="Kim Y.S."/>
        </authorList>
    </citation>
    <scope>NUCLEOTIDE SEQUENCE [LARGE SCALE GENOMIC DNA]</scope>
    <source>
        <strain evidence="1 2">YPD9-1</strain>
    </source>
</reference>
<keyword evidence="2" id="KW-1185">Reference proteome</keyword>
<evidence type="ECO:0008006" key="3">
    <source>
        <dbReference type="Google" id="ProtNLM"/>
    </source>
</evidence>
<dbReference type="Proteomes" id="UP001649230">
    <property type="component" value="Chromosome"/>
</dbReference>
<sequence length="156" mass="17781">MKRWIIGIICLFVVLGGIYIVNSKRTFTVDEVKSVLAKMDLEPIKIRYSMNYAHNERPWLVLAKHKITQKEFVIIIYSDGTIESTELGTTNGDLSYSEMLDIAKSYANNDTGFVDNNLSLEVTTDKLVYWTLPINGSSGEYLYFTLKGDQMKNTPH</sequence>
<proteinExistence type="predicted"/>
<organism evidence="1 2">
    <name type="scientific">Paenibacillus hexagrammi</name>
    <dbReference type="NCBI Taxonomy" id="2908839"/>
    <lineage>
        <taxon>Bacteria</taxon>
        <taxon>Bacillati</taxon>
        <taxon>Bacillota</taxon>
        <taxon>Bacilli</taxon>
        <taxon>Bacillales</taxon>
        <taxon>Paenibacillaceae</taxon>
        <taxon>Paenibacillus</taxon>
    </lineage>
</organism>
<accession>A0ABY3SI17</accession>
<name>A0ABY3SI17_9BACL</name>
<evidence type="ECO:0000313" key="2">
    <source>
        <dbReference type="Proteomes" id="UP001649230"/>
    </source>
</evidence>
<protein>
    <recommendedName>
        <fullName evidence="3">DUF5590 domain-containing protein</fullName>
    </recommendedName>
</protein>
<dbReference type="RefSeq" id="WP_235119214.1">
    <property type="nucleotide sequence ID" value="NZ_CP090978.1"/>
</dbReference>
<dbReference type="EMBL" id="CP090978">
    <property type="protein sequence ID" value="UJF32871.1"/>
    <property type="molecule type" value="Genomic_DNA"/>
</dbReference>
<gene>
    <name evidence="1" type="ORF">L0M14_25380</name>
</gene>
<evidence type="ECO:0000313" key="1">
    <source>
        <dbReference type="EMBL" id="UJF32871.1"/>
    </source>
</evidence>